<protein>
    <submittedName>
        <fullName evidence="2">Uncharacterized protein</fullName>
    </submittedName>
</protein>
<name>A0ABN7KNL5_9BACT</name>
<dbReference type="EMBL" id="CAJNBJ010000001">
    <property type="protein sequence ID" value="CAE6703063.1"/>
    <property type="molecule type" value="Genomic_DNA"/>
</dbReference>
<dbReference type="Proteomes" id="UP000675880">
    <property type="component" value="Unassembled WGS sequence"/>
</dbReference>
<evidence type="ECO:0000313" key="3">
    <source>
        <dbReference type="Proteomes" id="UP000675880"/>
    </source>
</evidence>
<accession>A0ABN7KNL5</accession>
<organism evidence="2 3">
    <name type="scientific">Nitrospira defluvii</name>
    <dbReference type="NCBI Taxonomy" id="330214"/>
    <lineage>
        <taxon>Bacteria</taxon>
        <taxon>Pseudomonadati</taxon>
        <taxon>Nitrospirota</taxon>
        <taxon>Nitrospiria</taxon>
        <taxon>Nitrospirales</taxon>
        <taxon>Nitrospiraceae</taxon>
        <taxon>Nitrospira</taxon>
    </lineage>
</organism>
<proteinExistence type="predicted"/>
<feature type="transmembrane region" description="Helical" evidence="1">
    <location>
        <begin position="6"/>
        <end position="23"/>
    </location>
</feature>
<evidence type="ECO:0000256" key="1">
    <source>
        <dbReference type="SAM" id="Phobius"/>
    </source>
</evidence>
<sequence length="29" mass="3373">MELNFDMLITIGAFSALIAYWVTDLLRRV</sequence>
<keyword evidence="1" id="KW-0812">Transmembrane</keyword>
<reference evidence="2 3" key="1">
    <citation type="submission" date="2021-02" db="EMBL/GenBank/DDBJ databases">
        <authorList>
            <person name="Han P."/>
        </authorList>
    </citation>
    <scope>NUCLEOTIDE SEQUENCE [LARGE SCALE GENOMIC DNA]</scope>
    <source>
        <strain evidence="2">Candidatus Nitrospira sp. ZN2</strain>
    </source>
</reference>
<keyword evidence="1" id="KW-1133">Transmembrane helix</keyword>
<evidence type="ECO:0000313" key="2">
    <source>
        <dbReference type="EMBL" id="CAE6703063.1"/>
    </source>
</evidence>
<comment type="caution">
    <text evidence="2">The sequence shown here is derived from an EMBL/GenBank/DDBJ whole genome shotgun (WGS) entry which is preliminary data.</text>
</comment>
<gene>
    <name evidence="2" type="ORF">NSPZN2_10831</name>
</gene>
<keyword evidence="3" id="KW-1185">Reference proteome</keyword>
<keyword evidence="1" id="KW-0472">Membrane</keyword>